<organism evidence="1">
    <name type="scientific">Compsopogon caeruleus</name>
    <dbReference type="NCBI Taxonomy" id="31354"/>
    <lineage>
        <taxon>Eukaryota</taxon>
        <taxon>Rhodophyta</taxon>
        <taxon>Compsopogonophyceae</taxon>
        <taxon>Compsopogonales</taxon>
        <taxon>Compsopogonaceae</taxon>
        <taxon>Compsopogon</taxon>
    </lineage>
</organism>
<name>A0A7S1TD38_9RHOD</name>
<dbReference type="AlphaFoldDB" id="A0A7S1TD38"/>
<evidence type="ECO:0000313" key="1">
    <source>
        <dbReference type="EMBL" id="CAD9232621.1"/>
    </source>
</evidence>
<sequence>MRHQTAPQLARLSSTVTPRSTEELARALESYRRHWIGVAAVRARTQLNDEGEGFPPGEGLDTCALPSLDRIVASDDSLARYSHRSIYARERPPFRVREVREHHTRLLRNADARHDDEGYVRVRGWIPGKLVESRVGIDGHKKVLRHHNAPTGGSSVANALFPRVENRSRGIALRAADLLNDFLDGRMVRTGRAKPRILTGPLYHVVILDADADRVVGTERAVVKGIDIRRSKRLNTLFIQSFMLVQAPVDKPVRLHLPIVPVHEDLCEPIKHGTAYTHEIIRLAVCDLQPFTPPPSCLMLNCQGKTLFASLHGRDLLPAPKGCRVFIRPDEKLARVLPLEDRDRYSWVRNRPAQYLIDDGDDEELALEWEPFIDGCGVKV</sequence>
<reference evidence="1" key="1">
    <citation type="submission" date="2021-01" db="EMBL/GenBank/DDBJ databases">
        <authorList>
            <person name="Corre E."/>
            <person name="Pelletier E."/>
            <person name="Niang G."/>
            <person name="Scheremetjew M."/>
            <person name="Finn R."/>
            <person name="Kale V."/>
            <person name="Holt S."/>
            <person name="Cochrane G."/>
            <person name="Meng A."/>
            <person name="Brown T."/>
            <person name="Cohen L."/>
        </authorList>
    </citation>
    <scope>NUCLEOTIDE SEQUENCE</scope>
    <source>
        <strain evidence="1">SAG 36.94</strain>
    </source>
</reference>
<dbReference type="EMBL" id="HBGH01008582">
    <property type="protein sequence ID" value="CAD9232621.1"/>
    <property type="molecule type" value="Transcribed_RNA"/>
</dbReference>
<protein>
    <submittedName>
        <fullName evidence="1">Uncharacterized protein</fullName>
    </submittedName>
</protein>
<accession>A0A7S1TD38</accession>
<proteinExistence type="predicted"/>
<gene>
    <name evidence="1" type="ORF">CCAE0312_LOCUS4704</name>
</gene>